<dbReference type="SUPFAM" id="SSF63829">
    <property type="entry name" value="Calcium-dependent phosphotriesterase"/>
    <property type="match status" value="1"/>
</dbReference>
<organism evidence="1">
    <name type="scientific">marine sediment metagenome</name>
    <dbReference type="NCBI Taxonomy" id="412755"/>
    <lineage>
        <taxon>unclassified sequences</taxon>
        <taxon>metagenomes</taxon>
        <taxon>ecological metagenomes</taxon>
    </lineage>
</organism>
<gene>
    <name evidence="1" type="ORF">S01H4_35640</name>
</gene>
<comment type="caution">
    <text evidence="1">The sequence shown here is derived from an EMBL/GenBank/DDBJ whole genome shotgun (WGS) entry which is preliminary data.</text>
</comment>
<feature type="non-terminal residue" evidence="1">
    <location>
        <position position="224"/>
    </location>
</feature>
<dbReference type="AlphaFoldDB" id="X1B804"/>
<evidence type="ECO:0008006" key="2">
    <source>
        <dbReference type="Google" id="ProtNLM"/>
    </source>
</evidence>
<dbReference type="EMBL" id="BART01018971">
    <property type="protein sequence ID" value="GAG80273.1"/>
    <property type="molecule type" value="Genomic_DNA"/>
</dbReference>
<reference evidence="1" key="1">
    <citation type="journal article" date="2014" name="Front. Microbiol.">
        <title>High frequency of phylogenetically diverse reductive dehalogenase-homologous genes in deep subseafloor sedimentary metagenomes.</title>
        <authorList>
            <person name="Kawai M."/>
            <person name="Futagami T."/>
            <person name="Toyoda A."/>
            <person name="Takaki Y."/>
            <person name="Nishi S."/>
            <person name="Hori S."/>
            <person name="Arai W."/>
            <person name="Tsubouchi T."/>
            <person name="Morono Y."/>
            <person name="Uchiyama I."/>
            <person name="Ito T."/>
            <person name="Fujiyama A."/>
            <person name="Inagaki F."/>
            <person name="Takami H."/>
        </authorList>
    </citation>
    <scope>NUCLEOTIDE SEQUENCE</scope>
    <source>
        <strain evidence="1">Expedition CK06-06</strain>
    </source>
</reference>
<proteinExistence type="predicted"/>
<evidence type="ECO:0000313" key="1">
    <source>
        <dbReference type="EMBL" id="GAG80273.1"/>
    </source>
</evidence>
<accession>X1B804</accession>
<protein>
    <recommendedName>
        <fullName evidence="2">SMP-30/Gluconolactonase/LRE-like region domain-containing protein</fullName>
    </recommendedName>
</protein>
<sequence length="224" mass="25551">MLDQRIISEKFLKIKVIEELEQHDVIYSAETGIDGKIYFAPSSEFYPGSSARIYCYVPEADNLREVVNIEKVTGERLGEFRPSHSKIHISMAVGKDGTLYAATHLTAPPKGEKYAGIYETYGDPKRGYPGSVLIAYYPERDKTENLGRVTPYEGTRVMTIDKERNILYMVTMPRSHLIAFDIKERRSRDIGRLSMENTLGIESDARGFIYSTDDEGFIIRYNPE</sequence>
<name>X1B804_9ZZZZ</name>